<proteinExistence type="predicted"/>
<name>A0A8H5WD41_FUSHE</name>
<dbReference type="InterPro" id="IPR011009">
    <property type="entry name" value="Kinase-like_dom_sf"/>
</dbReference>
<dbReference type="Gene3D" id="1.10.510.10">
    <property type="entry name" value="Transferase(Phosphotransferase) domain 1"/>
    <property type="match status" value="1"/>
</dbReference>
<evidence type="ECO:0000313" key="2">
    <source>
        <dbReference type="Proteomes" id="UP000567885"/>
    </source>
</evidence>
<accession>A0A8H5WD41</accession>
<protein>
    <recommendedName>
        <fullName evidence="3">Protein kinase domain-containing protein</fullName>
    </recommendedName>
</protein>
<dbReference type="AlphaFoldDB" id="A0A8H5WD41"/>
<dbReference type="Proteomes" id="UP000567885">
    <property type="component" value="Unassembled WGS sequence"/>
</dbReference>
<dbReference type="OrthoDB" id="5152837at2759"/>
<gene>
    <name evidence="1" type="ORF">FHETE_11354</name>
</gene>
<organism evidence="1 2">
    <name type="scientific">Fusarium heterosporum</name>
    <dbReference type="NCBI Taxonomy" id="42747"/>
    <lineage>
        <taxon>Eukaryota</taxon>
        <taxon>Fungi</taxon>
        <taxon>Dikarya</taxon>
        <taxon>Ascomycota</taxon>
        <taxon>Pezizomycotina</taxon>
        <taxon>Sordariomycetes</taxon>
        <taxon>Hypocreomycetidae</taxon>
        <taxon>Hypocreales</taxon>
        <taxon>Nectriaceae</taxon>
        <taxon>Fusarium</taxon>
        <taxon>Fusarium heterosporum species complex</taxon>
    </lineage>
</organism>
<reference evidence="1 2" key="1">
    <citation type="submission" date="2020-05" db="EMBL/GenBank/DDBJ databases">
        <title>Identification and distribution of gene clusters putatively required for synthesis of sphingolipid metabolism inhibitors in phylogenetically diverse species of the filamentous fungus Fusarium.</title>
        <authorList>
            <person name="Kim H.-S."/>
            <person name="Busman M."/>
            <person name="Brown D.W."/>
            <person name="Divon H."/>
            <person name="Uhlig S."/>
            <person name="Proctor R.H."/>
        </authorList>
    </citation>
    <scope>NUCLEOTIDE SEQUENCE [LARGE SCALE GENOMIC DNA]</scope>
    <source>
        <strain evidence="1 2">NRRL 20693</strain>
    </source>
</reference>
<comment type="caution">
    <text evidence="1">The sequence shown here is derived from an EMBL/GenBank/DDBJ whole genome shotgun (WGS) entry which is preliminary data.</text>
</comment>
<dbReference type="EMBL" id="JAAGWQ010000550">
    <property type="protein sequence ID" value="KAF5653913.1"/>
    <property type="molecule type" value="Genomic_DNA"/>
</dbReference>
<evidence type="ECO:0008006" key="3">
    <source>
        <dbReference type="Google" id="ProtNLM"/>
    </source>
</evidence>
<dbReference type="SUPFAM" id="SSF56112">
    <property type="entry name" value="Protein kinase-like (PK-like)"/>
    <property type="match status" value="1"/>
</dbReference>
<evidence type="ECO:0000313" key="1">
    <source>
        <dbReference type="EMBL" id="KAF5653913.1"/>
    </source>
</evidence>
<keyword evidence="2" id="KW-1185">Reference proteome</keyword>
<sequence length="262" mass="30168">MIALRRKRPFCRERQPVQRTTPSLYYWGRDPKVDYLPHHSADSSSRCWIAQHRSNTARKLVVIKELNYTRIADIEQLTAVTHPNIARPLSFYRTEDRLYVVHSFFHLEVLDLLPLWPHEISSIMKQFIKGLQYMTNSGVMFHIDAVQIGTDGVIKIVLDWNLEPHIVDSVQTANRAYILAYVQDMMRSMIDTSVDVPASAKDFVNSSILPSVDVSATTRDAGRELTVKSIHSYHVLVGQVSYEKQFSMLRRGNLWPRIDAAD</sequence>